<evidence type="ECO:0000256" key="1">
    <source>
        <dbReference type="ARBA" id="ARBA00004123"/>
    </source>
</evidence>
<feature type="compositionally biased region" description="Acidic residues" evidence="3">
    <location>
        <begin position="347"/>
        <end position="358"/>
    </location>
</feature>
<reference evidence="6" key="2">
    <citation type="submission" date="2025-08" db="UniProtKB">
        <authorList>
            <consortium name="RefSeq"/>
        </authorList>
    </citation>
    <scope>IDENTIFICATION</scope>
    <source>
        <tissue evidence="6">Leaf</tissue>
    </source>
</reference>
<feature type="compositionally biased region" description="Basic residues" evidence="3">
    <location>
        <begin position="327"/>
        <end position="340"/>
    </location>
</feature>
<dbReference type="Gene3D" id="3.40.50.1010">
    <property type="entry name" value="5'-nuclease"/>
    <property type="match status" value="1"/>
</dbReference>
<dbReference type="SMART" id="SM00279">
    <property type="entry name" value="HhH2"/>
    <property type="match status" value="1"/>
</dbReference>
<feature type="domain" description="XPG-I" evidence="4">
    <location>
        <begin position="1"/>
        <end position="59"/>
    </location>
</feature>
<dbReference type="SMART" id="SM00484">
    <property type="entry name" value="XPGI"/>
    <property type="match status" value="1"/>
</dbReference>
<feature type="region of interest" description="Disordered" evidence="3">
    <location>
        <begin position="271"/>
        <end position="449"/>
    </location>
</feature>
<dbReference type="InterPro" id="IPR008918">
    <property type="entry name" value="HhH2"/>
</dbReference>
<proteinExistence type="predicted"/>
<dbReference type="PANTHER" id="PTHR16171:SF7">
    <property type="entry name" value="DNA REPAIR PROTEIN RAD2"/>
    <property type="match status" value="1"/>
</dbReference>
<evidence type="ECO:0000313" key="5">
    <source>
        <dbReference type="Proteomes" id="UP000694864"/>
    </source>
</evidence>
<accession>A0ABM0ZE82</accession>
<evidence type="ECO:0000259" key="4">
    <source>
        <dbReference type="SMART" id="SM00484"/>
    </source>
</evidence>
<dbReference type="InterPro" id="IPR006084">
    <property type="entry name" value="XPG/Rad2"/>
</dbReference>
<keyword evidence="5" id="KW-1185">Reference proteome</keyword>
<dbReference type="RefSeq" id="XP_010514516.1">
    <property type="nucleotide sequence ID" value="XM_010516214.2"/>
</dbReference>
<feature type="region of interest" description="Disordered" evidence="3">
    <location>
        <begin position="475"/>
        <end position="544"/>
    </location>
</feature>
<feature type="compositionally biased region" description="Acidic residues" evidence="3">
    <location>
        <begin position="475"/>
        <end position="489"/>
    </location>
</feature>
<dbReference type="InterPro" id="IPR006086">
    <property type="entry name" value="XPG-I_dom"/>
</dbReference>
<protein>
    <submittedName>
        <fullName evidence="6">DNA repair protein UVH3-like</fullName>
    </submittedName>
</protein>
<dbReference type="InterPro" id="IPR029060">
    <property type="entry name" value="PIN-like_dom_sf"/>
</dbReference>
<feature type="compositionally biased region" description="Basic and acidic residues" evidence="3">
    <location>
        <begin position="298"/>
        <end position="318"/>
    </location>
</feature>
<reference evidence="5" key="1">
    <citation type="journal article" date="2014" name="Nat. Commun.">
        <title>The emerging biofuel crop Camelina sativa retains a highly undifferentiated hexaploid genome structure.</title>
        <authorList>
            <person name="Kagale S."/>
            <person name="Koh C."/>
            <person name="Nixon J."/>
            <person name="Bollina V."/>
            <person name="Clarke W.E."/>
            <person name="Tuteja R."/>
            <person name="Spillane C."/>
            <person name="Robinson S.J."/>
            <person name="Links M.G."/>
            <person name="Clarke C."/>
            <person name="Higgins E.E."/>
            <person name="Huebert T."/>
            <person name="Sharpe A.G."/>
            <person name="Parkin I.A."/>
        </authorList>
    </citation>
    <scope>NUCLEOTIDE SEQUENCE [LARGE SCALE GENOMIC DNA]</scope>
    <source>
        <strain evidence="5">cv. DH55</strain>
    </source>
</reference>
<dbReference type="SUPFAM" id="SSF47807">
    <property type="entry name" value="5' to 3' exonuclease, C-terminal subdomain"/>
    <property type="match status" value="1"/>
</dbReference>
<dbReference type="SUPFAM" id="SSF88723">
    <property type="entry name" value="PIN domain-like"/>
    <property type="match status" value="1"/>
</dbReference>
<gene>
    <name evidence="6" type="primary">LOC104790453</name>
</gene>
<dbReference type="Proteomes" id="UP000694864">
    <property type="component" value="Chromosome 6"/>
</dbReference>
<dbReference type="InterPro" id="IPR036279">
    <property type="entry name" value="5-3_exonuclease_C_sf"/>
</dbReference>
<dbReference type="PANTHER" id="PTHR16171">
    <property type="entry name" value="DNA REPAIR PROTEIN COMPLEMENTING XP-G CELLS-RELATED"/>
    <property type="match status" value="1"/>
</dbReference>
<keyword evidence="2" id="KW-0539">Nucleus</keyword>
<dbReference type="GeneID" id="104790453"/>
<evidence type="ECO:0000313" key="6">
    <source>
        <dbReference type="RefSeq" id="XP_010514516.1"/>
    </source>
</evidence>
<evidence type="ECO:0000256" key="2">
    <source>
        <dbReference type="ARBA" id="ARBA00023242"/>
    </source>
</evidence>
<evidence type="ECO:0000256" key="3">
    <source>
        <dbReference type="SAM" id="MobiDB-lite"/>
    </source>
</evidence>
<dbReference type="Gene3D" id="1.10.150.20">
    <property type="entry name" value="5' to 3' exonuclease, C-terminal subdomain"/>
    <property type="match status" value="1"/>
</dbReference>
<organism evidence="5 6">
    <name type="scientific">Camelina sativa</name>
    <name type="common">False flax</name>
    <name type="synonym">Myagrum sativum</name>
    <dbReference type="NCBI Taxonomy" id="90675"/>
    <lineage>
        <taxon>Eukaryota</taxon>
        <taxon>Viridiplantae</taxon>
        <taxon>Streptophyta</taxon>
        <taxon>Embryophyta</taxon>
        <taxon>Tracheophyta</taxon>
        <taxon>Spermatophyta</taxon>
        <taxon>Magnoliopsida</taxon>
        <taxon>eudicotyledons</taxon>
        <taxon>Gunneridae</taxon>
        <taxon>Pentapetalae</taxon>
        <taxon>rosids</taxon>
        <taxon>malvids</taxon>
        <taxon>Brassicales</taxon>
        <taxon>Brassicaceae</taxon>
        <taxon>Camelineae</taxon>
        <taxon>Camelina</taxon>
    </lineage>
</organism>
<sequence length="544" mass="60716">MEAEAQCAFMEQLDLVDGIVTDDSDVFLFGARSVYKNIFDDRKYVETYFMKDIEKELGLSRDKIIRMAMLLGSDYTEGISGIGIVNAIEVVTAFPEEDGLQKFREWVESPDPTILGKTDAKTGSKVKKRGSGSVDNKGITAGASTDDTEEIKQIFMDKHRKVSKNWNIPTTFPSEAVISAYLNPQVDRSTEIFSWGKPDLSVLRKLCWEKFGWNGKKTEDLLLPVLKEYEKRETQLRIEAFYSFNERFAKIRSKRINKAVKGIGGGLSSEVASHTLQEGPRKRNKKRVAPQETEDNNTSDKDSPKANEKVKNKRKCLEKPSSSGGRSRGRAQKRGRGRGRVQKDILELSEDTSDDDDKVVELPAKPGNLQKVRRSTQSRNPVKYNAKEDDELEESRSHGGSLNENLEDDGQGGIGNVSAETTIDDASINNCPSEDYIQTGGGFCADEADETGDAHLEDKATDDYRVIGGGFCVDEDETAEEDAMEDDVEMLNMESEEGQKKGKRRNEEDNESSLEKNVEIDFGNSSSVGGLNAMPFLKRKKRKS</sequence>
<dbReference type="CDD" id="cd09904">
    <property type="entry name" value="H3TH_XPG"/>
    <property type="match status" value="1"/>
</dbReference>
<dbReference type="PRINTS" id="PR00853">
    <property type="entry name" value="XPGRADSUPER"/>
</dbReference>
<dbReference type="Pfam" id="PF00867">
    <property type="entry name" value="XPG_I"/>
    <property type="match status" value="1"/>
</dbReference>
<comment type="subcellular location">
    <subcellularLocation>
        <location evidence="1">Nucleus</location>
    </subcellularLocation>
</comment>
<name>A0ABM0ZE82_CAMSA</name>
<dbReference type="CDD" id="cd09868">
    <property type="entry name" value="PIN_XPG_RAD2"/>
    <property type="match status" value="1"/>
</dbReference>